<evidence type="ECO:0000256" key="7">
    <source>
        <dbReference type="RuleBase" id="RU003707"/>
    </source>
</evidence>
<evidence type="ECO:0000256" key="3">
    <source>
        <dbReference type="ARBA" id="ARBA00011881"/>
    </source>
</evidence>
<protein>
    <recommendedName>
        <fullName evidence="6">short-chain-enoyl-CoA hydratase</fullName>
        <ecNumber evidence="6">4.2.1.150</ecNumber>
    </recommendedName>
</protein>
<dbReference type="FunFam" id="3.90.226.10:FF:000009">
    <property type="entry name" value="Carnitinyl-CoA dehydratase"/>
    <property type="match status" value="1"/>
</dbReference>
<dbReference type="GO" id="GO:0006635">
    <property type="term" value="P:fatty acid beta-oxidation"/>
    <property type="evidence" value="ECO:0007669"/>
    <property type="project" value="TreeGrafter"/>
</dbReference>
<dbReference type="PANTHER" id="PTHR11941:SF54">
    <property type="entry name" value="ENOYL-COA HYDRATASE, MITOCHONDRIAL"/>
    <property type="match status" value="1"/>
</dbReference>
<dbReference type="InterPro" id="IPR018376">
    <property type="entry name" value="Enoyl-CoA_hyd/isom_CS"/>
</dbReference>
<evidence type="ECO:0000313" key="9">
    <source>
        <dbReference type="Proteomes" id="UP000422764"/>
    </source>
</evidence>
<comment type="catalytic activity">
    <reaction evidence="5">
        <text>a short-chain (3S)-3-hydroxyacyl-CoA = a short-chain (2E)-enoyl-CoA + H2O</text>
        <dbReference type="Rhea" id="RHEA:52664"/>
        <dbReference type="ChEBI" id="CHEBI:15377"/>
        <dbReference type="ChEBI" id="CHEBI:87488"/>
        <dbReference type="ChEBI" id="CHEBI:136760"/>
        <dbReference type="EC" id="4.2.1.150"/>
    </reaction>
</comment>
<dbReference type="PANTHER" id="PTHR11941">
    <property type="entry name" value="ENOYL-COA HYDRATASE-RELATED"/>
    <property type="match status" value="1"/>
</dbReference>
<dbReference type="CDD" id="cd06558">
    <property type="entry name" value="crotonase-like"/>
    <property type="match status" value="1"/>
</dbReference>
<dbReference type="EC" id="4.2.1.150" evidence="6"/>
<organism evidence="8 9">
    <name type="scientific">Clostridium bovifaecis</name>
    <dbReference type="NCBI Taxonomy" id="2184719"/>
    <lineage>
        <taxon>Bacteria</taxon>
        <taxon>Bacillati</taxon>
        <taxon>Bacillota</taxon>
        <taxon>Clostridia</taxon>
        <taxon>Eubacteriales</taxon>
        <taxon>Clostridiaceae</taxon>
        <taxon>Clostridium</taxon>
    </lineage>
</organism>
<comment type="similarity">
    <text evidence="2 7">Belongs to the enoyl-CoA hydratase/isomerase family.</text>
</comment>
<evidence type="ECO:0000256" key="6">
    <source>
        <dbReference type="ARBA" id="ARBA00067035"/>
    </source>
</evidence>
<evidence type="ECO:0000313" key="8">
    <source>
        <dbReference type="EMBL" id="QGU94287.1"/>
    </source>
</evidence>
<dbReference type="InterPro" id="IPR001753">
    <property type="entry name" value="Enoyl-CoA_hydra/iso"/>
</dbReference>
<dbReference type="InterPro" id="IPR029045">
    <property type="entry name" value="ClpP/crotonase-like_dom_sf"/>
</dbReference>
<reference evidence="8 9" key="1">
    <citation type="submission" date="2019-12" db="EMBL/GenBank/DDBJ databases">
        <title>Genome sequenceing of Clostridium bovifaecis.</title>
        <authorList>
            <person name="Yao Y."/>
        </authorList>
    </citation>
    <scope>NUCLEOTIDE SEQUENCE [LARGE SCALE GENOMIC DNA]</scope>
    <source>
        <strain evidence="8 9">BXX</strain>
    </source>
</reference>
<dbReference type="PROSITE" id="PS00166">
    <property type="entry name" value="ENOYL_COA_HYDRATASE"/>
    <property type="match status" value="1"/>
</dbReference>
<evidence type="ECO:0000256" key="4">
    <source>
        <dbReference type="ARBA" id="ARBA00023239"/>
    </source>
</evidence>
<dbReference type="Pfam" id="PF00378">
    <property type="entry name" value="ECH_1"/>
    <property type="match status" value="1"/>
</dbReference>
<dbReference type="AlphaFoldDB" id="A0A6I6F0J7"/>
<dbReference type="Gene3D" id="3.90.226.10">
    <property type="entry name" value="2-enoyl-CoA Hydratase, Chain A, domain 1"/>
    <property type="match status" value="1"/>
</dbReference>
<dbReference type="FunFam" id="1.10.12.10:FF:000001">
    <property type="entry name" value="Probable enoyl-CoA hydratase, mitochondrial"/>
    <property type="match status" value="1"/>
</dbReference>
<comment type="pathway">
    <text evidence="1">Lipid metabolism; butanoate metabolism.</text>
</comment>
<dbReference type="Gene3D" id="1.10.12.10">
    <property type="entry name" value="Lyase 2-enoyl-coa Hydratase, Chain A, domain 2"/>
    <property type="match status" value="1"/>
</dbReference>
<comment type="subunit">
    <text evidence="3">Homotetramer.</text>
</comment>
<evidence type="ECO:0000256" key="1">
    <source>
        <dbReference type="ARBA" id="ARBA00005086"/>
    </source>
</evidence>
<keyword evidence="9" id="KW-1185">Reference proteome</keyword>
<gene>
    <name evidence="8" type="ORF">GOM49_03395</name>
</gene>
<name>A0A6I6F0J7_9CLOT</name>
<accession>A0A6I6F0J7</accession>
<dbReference type="InterPro" id="IPR014748">
    <property type="entry name" value="Enoyl-CoA_hydra_C"/>
</dbReference>
<proteinExistence type="inferred from homology"/>
<dbReference type="EMBL" id="CP046522">
    <property type="protein sequence ID" value="QGU94287.1"/>
    <property type="molecule type" value="Genomic_DNA"/>
</dbReference>
<evidence type="ECO:0000256" key="5">
    <source>
        <dbReference type="ARBA" id="ARBA00050624"/>
    </source>
</evidence>
<evidence type="ECO:0000256" key="2">
    <source>
        <dbReference type="ARBA" id="ARBA00005254"/>
    </source>
</evidence>
<keyword evidence="4" id="KW-0456">Lyase</keyword>
<dbReference type="GO" id="GO:0018812">
    <property type="term" value="F:3-hydroxyacyl-CoA dehydratase activity"/>
    <property type="evidence" value="ECO:0007669"/>
    <property type="project" value="UniProtKB-EC"/>
</dbReference>
<sequence>MEFKSILLKEEYGIAILSINRPEVLNAINTEVLKELNKAIYYISENDDIKVVIIKGEGRAFSAGGDVVEMQGYNSEQGRDFIKKGQDVFRRIEVLEKPIIAAVNGFALGGGCELAMSCDIRIAEENAKFGHPELNLGIIPGFGGTQRLVRLVGRGKAKELIYTGEIISAKKAEQIGLVERIVPRERLMEEAMEMAVKIASKGQVAVKYAKTVMTIGIETDIDTALEIERDAIGLCFATEDQKEGMSAFLEKRDAEFKGR</sequence>
<dbReference type="SUPFAM" id="SSF52096">
    <property type="entry name" value="ClpP/crotonase"/>
    <property type="match status" value="1"/>
</dbReference>
<dbReference type="Proteomes" id="UP000422764">
    <property type="component" value="Chromosome"/>
</dbReference>